<dbReference type="EMBL" id="LKMD01000100">
    <property type="protein sequence ID" value="PIB01271.1"/>
    <property type="molecule type" value="Genomic_DNA"/>
</dbReference>
<feature type="compositionally biased region" description="Low complexity" evidence="1">
    <location>
        <begin position="496"/>
        <end position="505"/>
    </location>
</feature>
<keyword evidence="2" id="KW-1133">Transmembrane helix</keyword>
<feature type="transmembrane region" description="Helical" evidence="2">
    <location>
        <begin position="207"/>
        <end position="225"/>
    </location>
</feature>
<organism evidence="3 5">
    <name type="scientific">Cercospora beticola</name>
    <name type="common">Sugarbeet leaf spot fungus</name>
    <dbReference type="NCBI Taxonomy" id="122368"/>
    <lineage>
        <taxon>Eukaryota</taxon>
        <taxon>Fungi</taxon>
        <taxon>Dikarya</taxon>
        <taxon>Ascomycota</taxon>
        <taxon>Pezizomycotina</taxon>
        <taxon>Dothideomycetes</taxon>
        <taxon>Dothideomycetidae</taxon>
        <taxon>Mycosphaerellales</taxon>
        <taxon>Mycosphaerellaceae</taxon>
        <taxon>Cercospora</taxon>
    </lineage>
</organism>
<feature type="transmembrane region" description="Helical" evidence="2">
    <location>
        <begin position="237"/>
        <end position="261"/>
    </location>
</feature>
<accession>A0A2G5I902</accession>
<dbReference type="InterPro" id="IPR036305">
    <property type="entry name" value="RGS_sf"/>
</dbReference>
<feature type="transmembrane region" description="Helical" evidence="2">
    <location>
        <begin position="54"/>
        <end position="76"/>
    </location>
</feature>
<dbReference type="Proteomes" id="UP001302367">
    <property type="component" value="Chromosome 1"/>
</dbReference>
<reference evidence="3 5" key="1">
    <citation type="submission" date="2015-10" db="EMBL/GenBank/DDBJ databases">
        <title>The cercosporin biosynthetic gene cluster was horizontally transferred to several fungal lineages and shown to be expanded in Cercospora beticola based on microsynteny with recipient genomes.</title>
        <authorList>
            <person name="De Jonge R."/>
            <person name="Ebert M.K."/>
            <person name="Suttle J.C."/>
            <person name="Jurick Ii W.M."/>
            <person name="Secor G.A."/>
            <person name="Thomma B.P."/>
            <person name="Van De Peer Y."/>
            <person name="Bolton M.D."/>
        </authorList>
    </citation>
    <scope>NUCLEOTIDE SEQUENCE [LARGE SCALE GENOMIC DNA]</scope>
    <source>
        <strain evidence="3 5">09-40</strain>
    </source>
</reference>
<evidence type="ECO:0000256" key="2">
    <source>
        <dbReference type="SAM" id="Phobius"/>
    </source>
</evidence>
<evidence type="ECO:0000313" key="3">
    <source>
        <dbReference type="EMBL" id="PIB01271.1"/>
    </source>
</evidence>
<dbReference type="SUPFAM" id="SSF48097">
    <property type="entry name" value="Regulator of G-protein signaling, RGS"/>
    <property type="match status" value="1"/>
</dbReference>
<feature type="transmembrane region" description="Helical" evidence="2">
    <location>
        <begin position="22"/>
        <end position="42"/>
    </location>
</feature>
<protein>
    <submittedName>
        <fullName evidence="3">Uncharacterized protein</fullName>
    </submittedName>
</protein>
<evidence type="ECO:0000313" key="6">
    <source>
        <dbReference type="Proteomes" id="UP001302367"/>
    </source>
</evidence>
<proteinExistence type="predicted"/>
<keyword evidence="6" id="KW-1185">Reference proteome</keyword>
<keyword evidence="2" id="KW-0472">Membrane</keyword>
<dbReference type="OrthoDB" id="5313079at2759"/>
<feature type="region of interest" description="Disordered" evidence="1">
    <location>
        <begin position="488"/>
        <end position="524"/>
    </location>
</feature>
<dbReference type="EMBL" id="CP134184">
    <property type="protein sequence ID" value="WPA97321.1"/>
    <property type="molecule type" value="Genomic_DNA"/>
</dbReference>
<dbReference type="AlphaFoldDB" id="A0A2G5I902"/>
<feature type="transmembrane region" description="Helical" evidence="2">
    <location>
        <begin position="88"/>
        <end position="110"/>
    </location>
</feature>
<reference evidence="4 6" key="2">
    <citation type="submission" date="2023-09" db="EMBL/GenBank/DDBJ databases">
        <title>Complete-Gapless Cercospora beticola genome.</title>
        <authorList>
            <person name="Wyatt N.A."/>
            <person name="Spanner R.E."/>
            <person name="Bolton M.D."/>
        </authorList>
    </citation>
    <scope>NUCLEOTIDE SEQUENCE [LARGE SCALE GENOMIC DNA]</scope>
    <source>
        <strain evidence="4">Cb09-40</strain>
    </source>
</reference>
<evidence type="ECO:0000313" key="5">
    <source>
        <dbReference type="Proteomes" id="UP000230605"/>
    </source>
</evidence>
<keyword evidence="2" id="KW-0812">Transmembrane</keyword>
<evidence type="ECO:0000256" key="1">
    <source>
        <dbReference type="SAM" id="MobiDB-lite"/>
    </source>
</evidence>
<evidence type="ECO:0000313" key="4">
    <source>
        <dbReference type="EMBL" id="WPA97321.1"/>
    </source>
</evidence>
<feature type="transmembrane region" description="Helical" evidence="2">
    <location>
        <begin position="154"/>
        <end position="174"/>
    </location>
</feature>
<sequence>MGLEPLGRNWGDIVNWDDLGKAYAGFIIAWTVILYAGVAWLIKNRDLPFIKIRNVPIAVASVTCLHLYLIKIVLAYTTNGHFLCSLEFWIMSIYLPFGIALFQANLVQLYSISDQQQKLATSAASTSTASIASRSGVRSWWQQWKDLPQIKKSYTYIGIGMFIQVIITAAIYAATPELQGDWRSFGKVPHAKGQALCRKSAAWVPSAFWQLAWSWFFGLWTLWKIRNIHDTHYWRLGTWLSVISGLPGTPLWIAAVFCIQFKPVNIRWVPPMWLAPGIIVMQVVTVFFPIYEAFVSRAQMRETLTLIKNWEEKGAQSGEPSLSSGEASNVSVGISTRSKEIFTMASLEKALAVNPLPLLHFAASKDFTAENIIFLMRVREWRQAHASAPRLLNTTALTADAQELLFRMGVDIYTTCVSDTYSEFPINIDHNIKVALDNVFAPAVPDKKKRLSDDSTSSSPWDIDMEALQKAPIQLEIQRMTLSRETSDESVDTMWSAKSKSLKSQSSRDVKTGSMDDDERPIFARHPTTAPLGVARAKIRPAFDGAVFGAAEASIKYLVLTNTWRKFAQEAQGGDEKGMV</sequence>
<name>A0A2G5I902_CERBT</name>
<feature type="transmembrane region" description="Helical" evidence="2">
    <location>
        <begin position="273"/>
        <end position="291"/>
    </location>
</feature>
<gene>
    <name evidence="3" type="ORF">CB0940_01866</name>
    <name evidence="4" type="ORF">RHO25_001930</name>
</gene>
<dbReference type="Proteomes" id="UP000230605">
    <property type="component" value="Chromosome 1"/>
</dbReference>